<dbReference type="AlphaFoldDB" id="A0A3L7AM45"/>
<evidence type="ECO:0000313" key="1">
    <source>
        <dbReference type="EMBL" id="RLP81519.1"/>
    </source>
</evidence>
<sequence>MRCELKDDDFREAVLDIVSAKEGQAIIIQVVGGSTITGFAPMSVGRDYLRCQVAAGAGHKEQIVPFHSITCVR</sequence>
<protein>
    <submittedName>
        <fullName evidence="1">Uncharacterized protein</fullName>
    </submittedName>
</protein>
<reference evidence="1 2" key="1">
    <citation type="submission" date="2018-10" db="EMBL/GenBank/DDBJ databases">
        <title>Xanthobacter tagetidis genome sequencing and assembly.</title>
        <authorList>
            <person name="Maclea K.S."/>
            <person name="Goen A.E."/>
            <person name="Fatima S.A."/>
        </authorList>
    </citation>
    <scope>NUCLEOTIDE SEQUENCE [LARGE SCALE GENOMIC DNA]</scope>
    <source>
        <strain evidence="1 2">ATCC 700314</strain>
    </source>
</reference>
<dbReference type="OrthoDB" id="8449949at2"/>
<name>A0A3L7AM45_9HYPH</name>
<keyword evidence="2" id="KW-1185">Reference proteome</keyword>
<comment type="caution">
    <text evidence="1">The sequence shown here is derived from an EMBL/GenBank/DDBJ whole genome shotgun (WGS) entry which is preliminary data.</text>
</comment>
<dbReference type="EMBL" id="RCTF01000001">
    <property type="protein sequence ID" value="RLP81519.1"/>
    <property type="molecule type" value="Genomic_DNA"/>
</dbReference>
<accession>A0A3L7AM45</accession>
<dbReference type="Proteomes" id="UP000269692">
    <property type="component" value="Unassembled WGS sequence"/>
</dbReference>
<gene>
    <name evidence="1" type="ORF">D9R14_00460</name>
</gene>
<dbReference type="RefSeq" id="WP_121621334.1">
    <property type="nucleotide sequence ID" value="NZ_JACIIW010000004.1"/>
</dbReference>
<evidence type="ECO:0000313" key="2">
    <source>
        <dbReference type="Proteomes" id="UP000269692"/>
    </source>
</evidence>
<proteinExistence type="predicted"/>
<organism evidence="1 2">
    <name type="scientific">Xanthobacter tagetidis</name>
    <dbReference type="NCBI Taxonomy" id="60216"/>
    <lineage>
        <taxon>Bacteria</taxon>
        <taxon>Pseudomonadati</taxon>
        <taxon>Pseudomonadota</taxon>
        <taxon>Alphaproteobacteria</taxon>
        <taxon>Hyphomicrobiales</taxon>
        <taxon>Xanthobacteraceae</taxon>
        <taxon>Xanthobacter</taxon>
    </lineage>
</organism>